<dbReference type="CDD" id="cd01650">
    <property type="entry name" value="RT_nLTR_like"/>
    <property type="match status" value="1"/>
</dbReference>
<organism evidence="2">
    <name type="scientific">Tanacetum cinerariifolium</name>
    <name type="common">Dalmatian daisy</name>
    <name type="synonym">Chrysanthemum cinerariifolium</name>
    <dbReference type="NCBI Taxonomy" id="118510"/>
    <lineage>
        <taxon>Eukaryota</taxon>
        <taxon>Viridiplantae</taxon>
        <taxon>Streptophyta</taxon>
        <taxon>Embryophyta</taxon>
        <taxon>Tracheophyta</taxon>
        <taxon>Spermatophyta</taxon>
        <taxon>Magnoliopsida</taxon>
        <taxon>eudicotyledons</taxon>
        <taxon>Gunneridae</taxon>
        <taxon>Pentapetalae</taxon>
        <taxon>asterids</taxon>
        <taxon>campanulids</taxon>
        <taxon>Asterales</taxon>
        <taxon>Asteraceae</taxon>
        <taxon>Asteroideae</taxon>
        <taxon>Anthemideae</taxon>
        <taxon>Anthemidinae</taxon>
        <taxon>Tanacetum</taxon>
    </lineage>
</organism>
<dbReference type="PROSITE" id="PS50878">
    <property type="entry name" value="RT_POL"/>
    <property type="match status" value="1"/>
</dbReference>
<dbReference type="EMBL" id="BKCJ010004355">
    <property type="protein sequence ID" value="GEU60555.1"/>
    <property type="molecule type" value="Genomic_DNA"/>
</dbReference>
<protein>
    <recommendedName>
        <fullName evidence="1">Reverse transcriptase domain-containing protein</fullName>
    </recommendedName>
</protein>
<name>A0A6L2LK64_TANCI</name>
<proteinExistence type="predicted"/>
<evidence type="ECO:0000259" key="1">
    <source>
        <dbReference type="PROSITE" id="PS50878"/>
    </source>
</evidence>
<dbReference type="InterPro" id="IPR000477">
    <property type="entry name" value="RT_dom"/>
</dbReference>
<evidence type="ECO:0000313" key="2">
    <source>
        <dbReference type="EMBL" id="GEU60555.1"/>
    </source>
</evidence>
<accession>A0A6L2LK64</accession>
<comment type="caution">
    <text evidence="2">The sequence shown here is derived from an EMBL/GenBank/DDBJ whole genome shotgun (WGS) entry which is preliminary data.</text>
</comment>
<dbReference type="InterPro" id="IPR043502">
    <property type="entry name" value="DNA/RNA_pol_sf"/>
</dbReference>
<feature type="domain" description="Reverse transcriptase" evidence="1">
    <location>
        <begin position="378"/>
        <end position="631"/>
    </location>
</feature>
<dbReference type="SUPFAM" id="SSF56672">
    <property type="entry name" value="DNA/RNA polymerases"/>
    <property type="match status" value="1"/>
</dbReference>
<gene>
    <name evidence="2" type="ORF">Tci_032533</name>
</gene>
<dbReference type="PANTHER" id="PTHR33116">
    <property type="entry name" value="REVERSE TRANSCRIPTASE ZINC-BINDING DOMAIN-CONTAINING PROTEIN-RELATED-RELATED"/>
    <property type="match status" value="1"/>
</dbReference>
<dbReference type="PANTHER" id="PTHR33116:SF78">
    <property type="entry name" value="OS12G0587133 PROTEIN"/>
    <property type="match status" value="1"/>
</dbReference>
<dbReference type="AlphaFoldDB" id="A0A6L2LK64"/>
<dbReference type="Pfam" id="PF00078">
    <property type="entry name" value="RVT_1"/>
    <property type="match status" value="1"/>
</dbReference>
<reference evidence="2" key="1">
    <citation type="journal article" date="2019" name="Sci. Rep.">
        <title>Draft genome of Tanacetum cinerariifolium, the natural source of mosquito coil.</title>
        <authorList>
            <person name="Yamashiro T."/>
            <person name="Shiraishi A."/>
            <person name="Satake H."/>
            <person name="Nakayama K."/>
        </authorList>
    </citation>
    <scope>NUCLEOTIDE SEQUENCE</scope>
</reference>
<sequence>MTYVFQQYEAEVQIAGKDDDVFNGTSLKKVSPNSAVGTGDVFTMPVQEVQSSLFASVLQSTQTKQSVKIKELRNNEVVAGAQVVIPLSAVQEGRNEYARALFEVSADEELQDSMVIDIPLSDGKGHSLATIDIEYEWKSPRCSTCKIFDHTNDGCPKNPKVAKVSSGTNDGFMEVKKKKNMSKQHRHIEVASDQFKVNKVPVSGPKTSVSVTNSFSALAENMENEIEWGIKDKWNKDAYVLNESDSEEEATYVIAYNEALILQERFLKQKAKIQRLKEVDANSAYFYKAVKSRVSRSRINVVTNSDGILFENEQVPKVFIDHYEVFLSQARVTQNLNTHNLFDVMLDEVTALNMIRNVSAHEDAWDIVGNDVVNAVGEFFTNDNLLKELNHTVIALILKTKNPSRVNDYRPISCCNVLFKCISKIIANRIKESLKKLISPNQSAFVSGRSISDNISLTQKLMHNYHLDWGFLRCAFKVDIQKAYDTVDWDFLKLNLTCFGFHERMVAWIMECGDPLSPYLFTIVMEVLTLILRRRVRESNLFSYHCYCSKMELVNLCFADDLFLFTHGDIHSARTIMEALDEFKLVSGLVPSLPESTAYFCNVLNHTKLAILEILLFEEGHLLVKYLGVPLVSSRLFFKDCKELIENVKSRINDWKNKSLLIAGGMSRGKAKVTWDVVCLPKDEGALVGDGSRVSLWYDQWCRLSPLEATVSSKDMYRVGLTTSSMVKDVFHEGVLVWRRVKDLGGFLTWLLRLTRSVIAKLVVAASAYFIWKERNSRLFKKSKRSEDHLVECITSSIRLKLISCRFKKSRDGLALMRHRKISDSVLH</sequence>